<reference evidence="1" key="1">
    <citation type="submission" date="2020-05" db="EMBL/GenBank/DDBJ databases">
        <authorList>
            <person name="Chiriac C."/>
            <person name="Salcher M."/>
            <person name="Ghai R."/>
            <person name="Kavagutti S V."/>
        </authorList>
    </citation>
    <scope>NUCLEOTIDE SEQUENCE</scope>
</reference>
<sequence>MGAIEDFAMALMGPQTQQAIAAENPYYKGQGAVDSMTDTAFNVIANNAKQRGRVPTIKEALIPSLVGGLASGIFKGVGDRHQNTLLDRYQKTMLDLQSGNVPTAEDSGLSPSLFKSAKDNSSIFAIKRGLESQALQNEISKSIQIDEARSNNEIRKKLLDTAMTSPRLADRQQAMEMFRSLSGQGGAAQQGAEAVPSIQPITSDSMGDIAADPSAGQAPMAGGQARLRQLEQEVGDYDLAAKLYQKEVEDNRRAQTEKTVTAQKDLSGIQKDVSDNESILFEARKAINEAGNTGSAFPGETIRSGLLNVRNMLGDEKAGSALAARKSLEALGLQMAGQIRKMFPGDTSQQEFSRYLSASLGRGNLKEENMGLLKKLERAQSAAAQKRDYVEKAVASGQSVAEANTKFDKQFPLSKLLSGETNGVAVGTFGNASNSPAKSFVAPDGNEYVFTD</sequence>
<organism evidence="1">
    <name type="scientific">uncultured Caudovirales phage</name>
    <dbReference type="NCBI Taxonomy" id="2100421"/>
    <lineage>
        <taxon>Viruses</taxon>
        <taxon>Duplodnaviria</taxon>
        <taxon>Heunggongvirae</taxon>
        <taxon>Uroviricota</taxon>
        <taxon>Caudoviricetes</taxon>
        <taxon>Peduoviridae</taxon>
        <taxon>Maltschvirus</taxon>
        <taxon>Maltschvirus maltsch</taxon>
    </lineage>
</organism>
<evidence type="ECO:0000313" key="1">
    <source>
        <dbReference type="EMBL" id="CAB4203034.1"/>
    </source>
</evidence>
<accession>A0A6J5S449</accession>
<protein>
    <submittedName>
        <fullName evidence="1">Uncharacterized protein</fullName>
    </submittedName>
</protein>
<proteinExistence type="predicted"/>
<dbReference type="EMBL" id="LR797316">
    <property type="protein sequence ID" value="CAB4203034.1"/>
    <property type="molecule type" value="Genomic_DNA"/>
</dbReference>
<name>A0A6J5S449_9CAUD</name>
<gene>
    <name evidence="1" type="ORF">UFOVP1365_26</name>
</gene>